<keyword evidence="1" id="KW-0472">Membrane</keyword>
<dbReference type="KEGG" id="ehl:EHLA_0177"/>
<dbReference type="InterPro" id="IPR022038">
    <property type="entry name" value="Ig-like_bact"/>
</dbReference>
<feature type="transmembrane region" description="Helical" evidence="1">
    <location>
        <begin position="25"/>
        <end position="47"/>
    </location>
</feature>
<keyword evidence="1" id="KW-0812">Transmembrane</keyword>
<evidence type="ECO:0000256" key="1">
    <source>
        <dbReference type="SAM" id="Phobius"/>
    </source>
</evidence>
<dbReference type="Proteomes" id="UP000217549">
    <property type="component" value="Chromosome I"/>
</dbReference>
<feature type="transmembrane region" description="Helical" evidence="1">
    <location>
        <begin position="59"/>
        <end position="77"/>
    </location>
</feature>
<feature type="transmembrane region" description="Helical" evidence="1">
    <location>
        <begin position="1233"/>
        <end position="1252"/>
    </location>
</feature>
<proteinExistence type="predicted"/>
<keyword evidence="4" id="KW-1185">Reference proteome</keyword>
<dbReference type="EMBL" id="LT907978">
    <property type="protein sequence ID" value="SOB70945.1"/>
    <property type="molecule type" value="Genomic_DNA"/>
</dbReference>
<dbReference type="Pfam" id="PF12245">
    <property type="entry name" value="Big_3_2"/>
    <property type="match status" value="1"/>
</dbReference>
<evidence type="ECO:0000259" key="2">
    <source>
        <dbReference type="Pfam" id="PF12245"/>
    </source>
</evidence>
<protein>
    <submittedName>
        <fullName evidence="3">Bacterial Ig-like domain (Group 3)</fullName>
    </submittedName>
</protein>
<keyword evidence="1" id="KW-1133">Transmembrane helix</keyword>
<organism evidence="3 4">
    <name type="scientific">Anaerobutyricum hallii</name>
    <dbReference type="NCBI Taxonomy" id="39488"/>
    <lineage>
        <taxon>Bacteria</taxon>
        <taxon>Bacillati</taxon>
        <taxon>Bacillota</taxon>
        <taxon>Clostridia</taxon>
        <taxon>Lachnospirales</taxon>
        <taxon>Lachnospiraceae</taxon>
        <taxon>Anaerobutyricum</taxon>
    </lineage>
</organism>
<dbReference type="RefSeq" id="WP_096238960.1">
    <property type="nucleotide sequence ID" value="NZ_LT907978.1"/>
</dbReference>
<accession>A0A285PSD1</accession>
<evidence type="ECO:0000313" key="4">
    <source>
        <dbReference type="Proteomes" id="UP000217549"/>
    </source>
</evidence>
<gene>
    <name evidence="3" type="ORF">EHLA_0177</name>
</gene>
<dbReference type="AlphaFoldDB" id="A0A285PSD1"/>
<reference evidence="4" key="1">
    <citation type="submission" date="2017-09" db="EMBL/GenBank/DDBJ databases">
        <authorList>
            <person name="Shetty A S."/>
        </authorList>
    </citation>
    <scope>NUCLEOTIDE SEQUENCE [LARGE SCALE GENOMIC DNA]</scope>
</reference>
<name>A0A285PSD1_9FIRM</name>
<evidence type="ECO:0000313" key="3">
    <source>
        <dbReference type="EMBL" id="SOB70945.1"/>
    </source>
</evidence>
<sequence>MREELNADLLRRIAYLTKGQLMGEILFYIFLLSSIIYLMVGKVYKSIVCIKEFRKKKSIWILPFILLGIAGLVWNTYGCQVKAASMLENEDTESEMVIDKKHPEIQGDIFVEEGEVEDTAGNHAISAETGKEGAESEEFIIDNSAPKLTVNYEGVLNIMDKDSAIWNINETLHNNEGKVTSSQNQIFCGKENGISICIEEENIVPEDIEIKLYRMSYGKKGQWEQEEVPESDISKKIIRLKENQQPQGIFLYAIKNLEDGHYRVKIHCTDKAGNVMEAERNSETDKCIDNGWYESPIYTVDTVSPIITEVFCNQYPVREKEDRQYFKNAPEIIIRIQEENFNKANFSVDGKMFYADGKNMEKEWRTLKKQADHLQWKSYYKDGIRINEARMKAAIEANYTILFQSTDGAVHKGNQKELKITYDAKKPEIIYTGQNDQKEQLVFRPEMQKEGKSFFTFRRYPFFRYFSMKRICASIQVRDEVSGVENLSYMFVPYGSDDGREEWSVLKNEGEKQNLSELTTIVLPAQQNFKGYLKVYGQDYSGNVGGIVKSKGMVSEDEQLHEQVSKISLKIPEAVFTDEKEKLNYYNKAVLVEAVFEDEQSGICKTSLCGKVNNKEMHEDSSIVVWDAEDTVYRKRQRLTLEEKSFRYSDSDHPIMIQGSMTDNAEHVSEEVLEQGIIIDTEKPVIKVEYDRNNQTEYYNTERKARVIVRERNFRPELVKWDIKGSNQEYHMGEWKTTEDIHTCEIYFDKDGEDYAINLSVTDKAGNESEWKDREYFTIDKTLPEVSIAIENNTDYEKENQLLYFNTDKTVVFCIKDKNFDEHKVEYDIRAIKAADKRKQIDANNTESYVRNGEKHYRYLTLKEEAHYYIQMRCTDKAGNESEKKKIEFVIDKTVPNITIKGVENEAVYEDRVIMPEVICEDKYLDVDSVKVYLLKAGGESVSKEDWNYERTEDKKKVQIQWENLRQNKSKDGIYQLFIKANDKAGNKIKDNYKVIFRVNRWGADFILNHKIKESIDGHYLREEPNIILKERCVKQTKSRVIILKDNEERRTLKGEYVKECIIADKKSEKYGWYEKSYNIKKENFTEEGEYLVTIQEDSKEKKIHFVIDKTPPVVHISNLEKDIYEEEEHSFTIGIMDNYAFEKMELYVEKSTIPLYKKKVQKFIIKPEDLDKNHMVNQKITEDTAYQTIHYIAWDKAGNKLDSNDNGDTRKCLVTTNKPVKEYYKNNPKSQIIMGIVIAATVFTSGCIAFYNRKKHR</sequence>
<feature type="domain" description="Ig-like" evidence="2">
    <location>
        <begin position="927"/>
        <end position="991"/>
    </location>
</feature>